<organism evidence="1 2">
    <name type="scientific">Neolentinus lepideus HHB14362 ss-1</name>
    <dbReference type="NCBI Taxonomy" id="1314782"/>
    <lineage>
        <taxon>Eukaryota</taxon>
        <taxon>Fungi</taxon>
        <taxon>Dikarya</taxon>
        <taxon>Basidiomycota</taxon>
        <taxon>Agaricomycotina</taxon>
        <taxon>Agaricomycetes</taxon>
        <taxon>Gloeophyllales</taxon>
        <taxon>Gloeophyllaceae</taxon>
        <taxon>Neolentinus</taxon>
    </lineage>
</organism>
<name>A0A165R9T3_9AGAM</name>
<dbReference type="InParanoid" id="A0A165R9T3"/>
<proteinExistence type="predicted"/>
<evidence type="ECO:0000313" key="2">
    <source>
        <dbReference type="Proteomes" id="UP000076761"/>
    </source>
</evidence>
<dbReference type="OrthoDB" id="4232400at2759"/>
<gene>
    <name evidence="1" type="ORF">NEOLEDRAFT_1069367</name>
</gene>
<dbReference type="AlphaFoldDB" id="A0A165R9T3"/>
<evidence type="ECO:0000313" key="1">
    <source>
        <dbReference type="EMBL" id="KZT23500.1"/>
    </source>
</evidence>
<feature type="non-terminal residue" evidence="1">
    <location>
        <position position="1"/>
    </location>
</feature>
<protein>
    <submittedName>
        <fullName evidence="1">Uncharacterized protein</fullName>
    </submittedName>
</protein>
<reference evidence="1 2" key="1">
    <citation type="journal article" date="2016" name="Mol. Biol. Evol.">
        <title>Comparative Genomics of Early-Diverging Mushroom-Forming Fungi Provides Insights into the Origins of Lignocellulose Decay Capabilities.</title>
        <authorList>
            <person name="Nagy L.G."/>
            <person name="Riley R."/>
            <person name="Tritt A."/>
            <person name="Adam C."/>
            <person name="Daum C."/>
            <person name="Floudas D."/>
            <person name="Sun H."/>
            <person name="Yadav J.S."/>
            <person name="Pangilinan J."/>
            <person name="Larsson K.H."/>
            <person name="Matsuura K."/>
            <person name="Barry K."/>
            <person name="Labutti K."/>
            <person name="Kuo R."/>
            <person name="Ohm R.A."/>
            <person name="Bhattacharya S.S."/>
            <person name="Shirouzu T."/>
            <person name="Yoshinaga Y."/>
            <person name="Martin F.M."/>
            <person name="Grigoriev I.V."/>
            <person name="Hibbett D.S."/>
        </authorList>
    </citation>
    <scope>NUCLEOTIDE SEQUENCE [LARGE SCALE GENOMIC DNA]</scope>
    <source>
        <strain evidence="1 2">HHB14362 ss-1</strain>
    </source>
</reference>
<dbReference type="Proteomes" id="UP000076761">
    <property type="component" value="Unassembled WGS sequence"/>
</dbReference>
<dbReference type="EMBL" id="KV425584">
    <property type="protein sequence ID" value="KZT23500.1"/>
    <property type="molecule type" value="Genomic_DNA"/>
</dbReference>
<keyword evidence="2" id="KW-1185">Reference proteome</keyword>
<sequence length="55" mass="6552">KTETKKPVSDYEFLKAWGGWWKFMQSYGLKPWNDDDCQEAKEILRRLKQLSAGDE</sequence>
<accession>A0A165R9T3</accession>